<dbReference type="RefSeq" id="WP_309667606.1">
    <property type="nucleotide sequence ID" value="NZ_JAVIZA010000001.1"/>
</dbReference>
<feature type="region of interest" description="Disordered" evidence="1">
    <location>
        <begin position="48"/>
        <end position="68"/>
    </location>
</feature>
<dbReference type="SUPFAM" id="SSF54593">
    <property type="entry name" value="Glyoxalase/Bleomycin resistance protein/Dihydroxybiphenyl dioxygenase"/>
    <property type="match status" value="1"/>
</dbReference>
<dbReference type="Gene3D" id="3.10.180.10">
    <property type="entry name" value="2,3-Dihydroxybiphenyl 1,2-Dioxygenase, domain 1"/>
    <property type="match status" value="1"/>
</dbReference>
<dbReference type="Pfam" id="PF18029">
    <property type="entry name" value="Glyoxalase_6"/>
    <property type="match status" value="1"/>
</dbReference>
<dbReference type="InterPro" id="IPR041581">
    <property type="entry name" value="Glyoxalase_6"/>
</dbReference>
<gene>
    <name evidence="3" type="ORF">QE367_002870</name>
</gene>
<evidence type="ECO:0000259" key="2">
    <source>
        <dbReference type="Pfam" id="PF18029"/>
    </source>
</evidence>
<feature type="compositionally biased region" description="Basic and acidic residues" evidence="1">
    <location>
        <begin position="50"/>
        <end position="68"/>
    </location>
</feature>
<protein>
    <submittedName>
        <fullName evidence="3">Catechol 2,3-dioxygenase-like lactoylglutathione lyase family enzyme</fullName>
    </submittedName>
</protein>
<organism evidence="3 4">
    <name type="scientific">Microbacterium paludicola</name>
    <dbReference type="NCBI Taxonomy" id="300019"/>
    <lineage>
        <taxon>Bacteria</taxon>
        <taxon>Bacillati</taxon>
        <taxon>Actinomycetota</taxon>
        <taxon>Actinomycetes</taxon>
        <taxon>Micrococcales</taxon>
        <taxon>Microbacteriaceae</taxon>
        <taxon>Microbacterium</taxon>
    </lineage>
</organism>
<sequence>MNTLGNITFYADNPRALSHFWADVFGYPRLDWPDDMRRQQLDAGLTDDDLDRRGLAEDPEGRGPRLYFHHADGAKRGRNRLHIDVSVAPADGARRATAEVLDAEKDRLVALGASVVRLVEQQWGAWPERYWQMRDPEGRRATSSASSDRPA</sequence>
<feature type="region of interest" description="Disordered" evidence="1">
    <location>
        <begin position="132"/>
        <end position="151"/>
    </location>
</feature>
<comment type="caution">
    <text evidence="3">The sequence shown here is derived from an EMBL/GenBank/DDBJ whole genome shotgun (WGS) entry which is preliminary data.</text>
</comment>
<accession>A0ABU1I452</accession>
<evidence type="ECO:0000256" key="1">
    <source>
        <dbReference type="SAM" id="MobiDB-lite"/>
    </source>
</evidence>
<reference evidence="3 4" key="1">
    <citation type="submission" date="2023-08" db="EMBL/GenBank/DDBJ databases">
        <title>Functional and genomic diversity of the sorghum phyllosphere microbiome.</title>
        <authorList>
            <person name="Shade A."/>
        </authorList>
    </citation>
    <scope>NUCLEOTIDE SEQUENCE [LARGE SCALE GENOMIC DNA]</scope>
    <source>
        <strain evidence="3 4">SORGH_AS_0919</strain>
    </source>
</reference>
<feature type="domain" description="Glyoxalase-like" evidence="2">
    <location>
        <begin position="7"/>
        <end position="140"/>
    </location>
</feature>
<dbReference type="EMBL" id="JAVIZA010000001">
    <property type="protein sequence ID" value="MDR6168666.1"/>
    <property type="molecule type" value="Genomic_DNA"/>
</dbReference>
<evidence type="ECO:0000313" key="3">
    <source>
        <dbReference type="EMBL" id="MDR6168666.1"/>
    </source>
</evidence>
<dbReference type="InterPro" id="IPR029068">
    <property type="entry name" value="Glyas_Bleomycin-R_OHBP_Dase"/>
</dbReference>
<evidence type="ECO:0000313" key="4">
    <source>
        <dbReference type="Proteomes" id="UP001260188"/>
    </source>
</evidence>
<proteinExistence type="predicted"/>
<name>A0ABU1I452_9MICO</name>
<feature type="compositionally biased region" description="Polar residues" evidence="1">
    <location>
        <begin position="141"/>
        <end position="151"/>
    </location>
</feature>
<dbReference type="Proteomes" id="UP001260188">
    <property type="component" value="Unassembled WGS sequence"/>
</dbReference>
<dbReference type="PANTHER" id="PTHR35908">
    <property type="entry name" value="HYPOTHETICAL FUSION PROTEIN"/>
    <property type="match status" value="1"/>
</dbReference>
<keyword evidence="4" id="KW-1185">Reference proteome</keyword>
<dbReference type="PANTHER" id="PTHR35908:SF1">
    <property type="entry name" value="CONSERVED PROTEIN"/>
    <property type="match status" value="1"/>
</dbReference>